<dbReference type="Proteomes" id="UP000230750">
    <property type="component" value="Unassembled WGS sequence"/>
</dbReference>
<dbReference type="PROSITE" id="PS00237">
    <property type="entry name" value="G_PROTEIN_RECEP_F1_1"/>
    <property type="match status" value="1"/>
</dbReference>
<dbReference type="SUPFAM" id="SSF81321">
    <property type="entry name" value="Family A G protein-coupled receptor-like"/>
    <property type="match status" value="1"/>
</dbReference>
<evidence type="ECO:0000256" key="7">
    <source>
        <dbReference type="ARBA" id="ARBA00023170"/>
    </source>
</evidence>
<comment type="subcellular location">
    <subcellularLocation>
        <location evidence="1">Cell membrane</location>
        <topology evidence="1">Multi-pass membrane protein</topology>
    </subcellularLocation>
</comment>
<feature type="transmembrane region" description="Helical" evidence="10">
    <location>
        <begin position="96"/>
        <end position="118"/>
    </location>
</feature>
<dbReference type="PANTHER" id="PTHR24228:SF72">
    <property type="entry name" value="G-PROTEIN COUPLED RECEPTORS FAMILY 1 PROFILE DOMAIN-CONTAINING PROTEIN"/>
    <property type="match status" value="1"/>
</dbReference>
<keyword evidence="3 9" id="KW-0812">Transmembrane</keyword>
<feature type="domain" description="G-protein coupled receptors family 1 profile" evidence="11">
    <location>
        <begin position="39"/>
        <end position="216"/>
    </location>
</feature>
<evidence type="ECO:0000256" key="4">
    <source>
        <dbReference type="ARBA" id="ARBA00022989"/>
    </source>
</evidence>
<dbReference type="EMBL" id="MRZV01002948">
    <property type="protein sequence ID" value="PIK32929.1"/>
    <property type="molecule type" value="Genomic_DNA"/>
</dbReference>
<protein>
    <submittedName>
        <fullName evidence="12">Putative G-protein coupled receptor</fullName>
    </submittedName>
</protein>
<keyword evidence="13" id="KW-1185">Reference proteome</keyword>
<evidence type="ECO:0000256" key="8">
    <source>
        <dbReference type="ARBA" id="ARBA00023224"/>
    </source>
</evidence>
<dbReference type="PRINTS" id="PR00237">
    <property type="entry name" value="GPCRRHODOPSN"/>
</dbReference>
<evidence type="ECO:0000313" key="12">
    <source>
        <dbReference type="EMBL" id="PIK32929.1"/>
    </source>
</evidence>
<dbReference type="Gene3D" id="1.20.1070.10">
    <property type="entry name" value="Rhodopsin 7-helix transmembrane proteins"/>
    <property type="match status" value="1"/>
</dbReference>
<dbReference type="Pfam" id="PF00001">
    <property type="entry name" value="7tm_1"/>
    <property type="match status" value="1"/>
</dbReference>
<evidence type="ECO:0000256" key="10">
    <source>
        <dbReference type="SAM" id="Phobius"/>
    </source>
</evidence>
<dbReference type="AlphaFoldDB" id="A0A2G8JB20"/>
<evidence type="ECO:0000313" key="13">
    <source>
        <dbReference type="Proteomes" id="UP000230750"/>
    </source>
</evidence>
<keyword evidence="4 10" id="KW-1133">Transmembrane helix</keyword>
<keyword evidence="6 10" id="KW-0472">Membrane</keyword>
<evidence type="ECO:0000256" key="2">
    <source>
        <dbReference type="ARBA" id="ARBA00022475"/>
    </source>
</evidence>
<dbReference type="InterPro" id="IPR000276">
    <property type="entry name" value="GPCR_Rhodpsn"/>
</dbReference>
<evidence type="ECO:0000256" key="9">
    <source>
        <dbReference type="RuleBase" id="RU000688"/>
    </source>
</evidence>
<keyword evidence="8 9" id="KW-0807">Transducer</keyword>
<evidence type="ECO:0000256" key="3">
    <source>
        <dbReference type="ARBA" id="ARBA00022692"/>
    </source>
</evidence>
<evidence type="ECO:0000256" key="5">
    <source>
        <dbReference type="ARBA" id="ARBA00023040"/>
    </source>
</evidence>
<comment type="caution">
    <text evidence="12">The sequence shown here is derived from an EMBL/GenBank/DDBJ whole genome shotgun (WGS) entry which is preliminary data.</text>
</comment>
<evidence type="ECO:0000256" key="6">
    <source>
        <dbReference type="ARBA" id="ARBA00023136"/>
    </source>
</evidence>
<dbReference type="CDD" id="cd00637">
    <property type="entry name" value="7tm_classA_rhodopsin-like"/>
    <property type="match status" value="1"/>
</dbReference>
<keyword evidence="7 9" id="KW-0675">Receptor</keyword>
<dbReference type="GO" id="GO:0004930">
    <property type="term" value="F:G protein-coupled receptor activity"/>
    <property type="evidence" value="ECO:0007669"/>
    <property type="project" value="UniProtKB-KW"/>
</dbReference>
<dbReference type="OrthoDB" id="6117944at2759"/>
<dbReference type="PROSITE" id="PS50262">
    <property type="entry name" value="G_PROTEIN_RECEP_F1_2"/>
    <property type="match status" value="1"/>
</dbReference>
<keyword evidence="2" id="KW-1003">Cell membrane</keyword>
<keyword evidence="5 9" id="KW-0297">G-protein coupled receptor</keyword>
<dbReference type="STRING" id="307972.A0A2G8JB20"/>
<gene>
    <name evidence="12" type="ORF">BSL78_30258</name>
</gene>
<accession>A0A2G8JB20</accession>
<sequence length="216" mass="24369">MATASSHPPSVVDYQFDDPVQRIIVAVITSLASCIGLIGNVLVIIAIIFSKRLQNKTNVFVTNLAIADLVTCSLLPFQVVALLVDPWPLSDVLCTAVGMLTWICLWTSNVTLALVAYNRYNIVLKKRDEYEEIYKKWKMVLWIVFSWILPTSLVTIPPAFDFGAMGYSTRYRVCTADTSHPKSDWYALLTSVTVQVPVFNRYHRFIYVAIPARENS</sequence>
<feature type="transmembrane region" description="Helical" evidence="10">
    <location>
        <begin position="23"/>
        <end position="49"/>
    </location>
</feature>
<dbReference type="InterPro" id="IPR017452">
    <property type="entry name" value="GPCR_Rhodpsn_7TM"/>
</dbReference>
<organism evidence="12 13">
    <name type="scientific">Stichopus japonicus</name>
    <name type="common">Sea cucumber</name>
    <dbReference type="NCBI Taxonomy" id="307972"/>
    <lineage>
        <taxon>Eukaryota</taxon>
        <taxon>Metazoa</taxon>
        <taxon>Echinodermata</taxon>
        <taxon>Eleutherozoa</taxon>
        <taxon>Echinozoa</taxon>
        <taxon>Holothuroidea</taxon>
        <taxon>Aspidochirotacea</taxon>
        <taxon>Aspidochirotida</taxon>
        <taxon>Stichopodidae</taxon>
        <taxon>Apostichopus</taxon>
    </lineage>
</organism>
<evidence type="ECO:0000256" key="1">
    <source>
        <dbReference type="ARBA" id="ARBA00004651"/>
    </source>
</evidence>
<evidence type="ECO:0000259" key="11">
    <source>
        <dbReference type="PROSITE" id="PS50262"/>
    </source>
</evidence>
<reference evidence="12 13" key="1">
    <citation type="journal article" date="2017" name="PLoS Biol.">
        <title>The sea cucumber genome provides insights into morphological evolution and visceral regeneration.</title>
        <authorList>
            <person name="Zhang X."/>
            <person name="Sun L."/>
            <person name="Yuan J."/>
            <person name="Sun Y."/>
            <person name="Gao Y."/>
            <person name="Zhang L."/>
            <person name="Li S."/>
            <person name="Dai H."/>
            <person name="Hamel J.F."/>
            <person name="Liu C."/>
            <person name="Yu Y."/>
            <person name="Liu S."/>
            <person name="Lin W."/>
            <person name="Guo K."/>
            <person name="Jin S."/>
            <person name="Xu P."/>
            <person name="Storey K.B."/>
            <person name="Huan P."/>
            <person name="Zhang T."/>
            <person name="Zhou Y."/>
            <person name="Zhang J."/>
            <person name="Lin C."/>
            <person name="Li X."/>
            <person name="Xing L."/>
            <person name="Huo D."/>
            <person name="Sun M."/>
            <person name="Wang L."/>
            <person name="Mercier A."/>
            <person name="Li F."/>
            <person name="Yang H."/>
            <person name="Xiang J."/>
        </authorList>
    </citation>
    <scope>NUCLEOTIDE SEQUENCE [LARGE SCALE GENOMIC DNA]</scope>
    <source>
        <strain evidence="12">Shaxun</strain>
        <tissue evidence="12">Muscle</tissue>
    </source>
</reference>
<proteinExistence type="inferred from homology"/>
<dbReference type="GO" id="GO:0005886">
    <property type="term" value="C:plasma membrane"/>
    <property type="evidence" value="ECO:0007669"/>
    <property type="project" value="UniProtKB-SubCell"/>
</dbReference>
<name>A0A2G8JB20_STIJA</name>
<comment type="similarity">
    <text evidence="9">Belongs to the G-protein coupled receptor 1 family.</text>
</comment>
<dbReference type="PANTHER" id="PTHR24228">
    <property type="entry name" value="B2 BRADYKININ RECEPTOR/ANGIOTENSIN II RECEPTOR"/>
    <property type="match status" value="1"/>
</dbReference>
<feature type="transmembrane region" description="Helical" evidence="10">
    <location>
        <begin position="61"/>
        <end position="84"/>
    </location>
</feature>
<feature type="transmembrane region" description="Helical" evidence="10">
    <location>
        <begin position="139"/>
        <end position="160"/>
    </location>
</feature>